<dbReference type="PANTHER" id="PTHR22906:SF43">
    <property type="entry name" value="PROPERDIN"/>
    <property type="match status" value="1"/>
</dbReference>
<dbReference type="InterPro" id="IPR036383">
    <property type="entry name" value="TSP1_rpt_sf"/>
</dbReference>
<dbReference type="InterPro" id="IPR000884">
    <property type="entry name" value="TSP1_rpt"/>
</dbReference>
<evidence type="ECO:0000256" key="1">
    <source>
        <dbReference type="ARBA" id="ARBA00004613"/>
    </source>
</evidence>
<organism evidence="7 8">
    <name type="scientific">Aplysia californica</name>
    <name type="common">California sea hare</name>
    <dbReference type="NCBI Taxonomy" id="6500"/>
    <lineage>
        <taxon>Eukaryota</taxon>
        <taxon>Metazoa</taxon>
        <taxon>Spiralia</taxon>
        <taxon>Lophotrochozoa</taxon>
        <taxon>Mollusca</taxon>
        <taxon>Gastropoda</taxon>
        <taxon>Heterobranchia</taxon>
        <taxon>Euthyneura</taxon>
        <taxon>Tectipleura</taxon>
        <taxon>Aplysiida</taxon>
        <taxon>Aplysioidea</taxon>
        <taxon>Aplysiidae</taxon>
        <taxon>Aplysia</taxon>
    </lineage>
</organism>
<evidence type="ECO:0000256" key="5">
    <source>
        <dbReference type="ARBA" id="ARBA00023157"/>
    </source>
</evidence>
<dbReference type="SMART" id="SM00209">
    <property type="entry name" value="TSP1"/>
    <property type="match status" value="2"/>
</dbReference>
<evidence type="ECO:0000256" key="6">
    <source>
        <dbReference type="SAM" id="SignalP"/>
    </source>
</evidence>
<proteinExistence type="predicted"/>
<dbReference type="RefSeq" id="XP_005107199.1">
    <property type="nucleotide sequence ID" value="XM_005107142.3"/>
</dbReference>
<dbReference type="SUPFAM" id="SSF82895">
    <property type="entry name" value="TSP-1 type 1 repeat"/>
    <property type="match status" value="2"/>
</dbReference>
<keyword evidence="5" id="KW-1015">Disulfide bond</keyword>
<dbReference type="Gene3D" id="2.20.100.10">
    <property type="entry name" value="Thrombospondin type-1 (TSP1) repeat"/>
    <property type="match status" value="2"/>
</dbReference>
<accession>A0ABM0K2H3</accession>
<keyword evidence="4" id="KW-0677">Repeat</keyword>
<reference evidence="8" key="1">
    <citation type="submission" date="2025-08" db="UniProtKB">
        <authorList>
            <consortium name="RefSeq"/>
        </authorList>
    </citation>
    <scope>IDENTIFICATION</scope>
</reference>
<feature type="chain" id="PRO_5046019948" evidence="6">
    <location>
        <begin position="28"/>
        <end position="212"/>
    </location>
</feature>
<dbReference type="Proteomes" id="UP000694888">
    <property type="component" value="Unplaced"/>
</dbReference>
<evidence type="ECO:0000313" key="7">
    <source>
        <dbReference type="Proteomes" id="UP000694888"/>
    </source>
</evidence>
<name>A0ABM0K2H3_APLCA</name>
<dbReference type="PROSITE" id="PS50092">
    <property type="entry name" value="TSP1"/>
    <property type="match status" value="2"/>
</dbReference>
<dbReference type="PANTHER" id="PTHR22906">
    <property type="entry name" value="PROPERDIN"/>
    <property type="match status" value="1"/>
</dbReference>
<evidence type="ECO:0000256" key="3">
    <source>
        <dbReference type="ARBA" id="ARBA00022729"/>
    </source>
</evidence>
<protein>
    <submittedName>
        <fullName evidence="8">Thrombospondin-1-like</fullName>
    </submittedName>
</protein>
<dbReference type="InterPro" id="IPR052065">
    <property type="entry name" value="Compl_asym_regulator"/>
</dbReference>
<dbReference type="GeneID" id="101851071"/>
<keyword evidence="3 6" id="KW-0732">Signal</keyword>
<evidence type="ECO:0000256" key="4">
    <source>
        <dbReference type="ARBA" id="ARBA00022737"/>
    </source>
</evidence>
<keyword evidence="7" id="KW-1185">Reference proteome</keyword>
<keyword evidence="2" id="KW-0964">Secreted</keyword>
<comment type="subcellular location">
    <subcellularLocation>
        <location evidence="1">Secreted</location>
    </subcellularLocation>
</comment>
<evidence type="ECO:0000313" key="8">
    <source>
        <dbReference type="RefSeq" id="XP_005107199.1"/>
    </source>
</evidence>
<gene>
    <name evidence="8" type="primary">LOC101851071</name>
</gene>
<dbReference type="Pfam" id="PF00090">
    <property type="entry name" value="TSP_1"/>
    <property type="match status" value="1"/>
</dbReference>
<feature type="signal peptide" evidence="6">
    <location>
        <begin position="1"/>
        <end position="27"/>
    </location>
</feature>
<evidence type="ECO:0000256" key="2">
    <source>
        <dbReference type="ARBA" id="ARBA00022525"/>
    </source>
</evidence>
<sequence length="212" mass="24051">MMINRCQMALATAALLLAVVSFDLTSSQVIEINRTDCSQWAFWASWSQVSLCTVPCGTGTQTRQRQRACLARDVRQVDRQTFECNVGSVHGGFGQWGRWSTQTRCPTFCGRGLRKRTRKRKCANTTPSCGGRECNEEDLVEESFRTCYRLPCFGFCSHTSQPTYISPFRPAPGYYLECRSGSGYMKRCPRDIFSSMIPEFEDVAKVCQAIYF</sequence>